<protein>
    <submittedName>
        <fullName evidence="1">Uncharacterized protein</fullName>
    </submittedName>
</protein>
<gene>
    <name evidence="1" type="ORF">LCGC14_1407280</name>
</gene>
<evidence type="ECO:0000313" key="1">
    <source>
        <dbReference type="EMBL" id="KKM73748.1"/>
    </source>
</evidence>
<comment type="caution">
    <text evidence="1">The sequence shown here is derived from an EMBL/GenBank/DDBJ whole genome shotgun (WGS) entry which is preliminary data.</text>
</comment>
<name>A0A0F9JVK9_9ZZZZ</name>
<organism evidence="1">
    <name type="scientific">marine sediment metagenome</name>
    <dbReference type="NCBI Taxonomy" id="412755"/>
    <lineage>
        <taxon>unclassified sequences</taxon>
        <taxon>metagenomes</taxon>
        <taxon>ecological metagenomes</taxon>
    </lineage>
</organism>
<sequence>MKDLITLRTSKEVDEFVYNLWRTDLFRNSHREKDGYINKLIAKFSEVPRFFYTMTSEAERSHFTTWFNVIALRPEYENDAISDLYYLHEITHAATMYFDPTLSWQDWYRKTMQNEMEASLESEAFAYLELPGLRKLSFDHEIWLDRFWTDPECLTLTAMLKERLTYERKKATQSPSIDDFIELQIANYAAQNIEWSRIWAKNWRLIERHMLEFLSLAEHDIEEAICLQLMFLNEHMLFLRIPFEKEANAFYELYKENGAKFGNKIIEGPNS</sequence>
<dbReference type="AlphaFoldDB" id="A0A0F9JVK9"/>
<reference evidence="1" key="1">
    <citation type="journal article" date="2015" name="Nature">
        <title>Complex archaea that bridge the gap between prokaryotes and eukaryotes.</title>
        <authorList>
            <person name="Spang A."/>
            <person name="Saw J.H."/>
            <person name="Jorgensen S.L."/>
            <person name="Zaremba-Niedzwiedzka K."/>
            <person name="Martijn J."/>
            <person name="Lind A.E."/>
            <person name="van Eijk R."/>
            <person name="Schleper C."/>
            <person name="Guy L."/>
            <person name="Ettema T.J."/>
        </authorList>
    </citation>
    <scope>NUCLEOTIDE SEQUENCE</scope>
</reference>
<accession>A0A0F9JVK9</accession>
<dbReference type="EMBL" id="LAZR01009251">
    <property type="protein sequence ID" value="KKM73748.1"/>
    <property type="molecule type" value="Genomic_DNA"/>
</dbReference>
<proteinExistence type="predicted"/>